<dbReference type="EMBL" id="JBHUMK010000054">
    <property type="protein sequence ID" value="MFD2610246.1"/>
    <property type="molecule type" value="Genomic_DNA"/>
</dbReference>
<proteinExistence type="predicted"/>
<name>A0ABW5P5Q7_9DEIO</name>
<sequence>MRTLVTILTLASVTSAAAQAANCSLASVVDMDSYAVLTMQGSSEADQDNAAYDWSQCRADALRQTLKGQPQLQARIDALRKQYREMRSIESELAGMRAGGGTLYGHAIPRSFAPLEVRISSLASLARTSAGGARSVRYEAAIRDEKDLHAGYIKALRAYKPTEKYSAYEPKTWTARVNRYEALGKSIMQTLGSRNDVATALGYSILNDWVFWADE</sequence>
<reference evidence="3" key="1">
    <citation type="journal article" date="2019" name="Int. J. Syst. Evol. Microbiol.">
        <title>The Global Catalogue of Microorganisms (GCM) 10K type strain sequencing project: providing services to taxonomists for standard genome sequencing and annotation.</title>
        <authorList>
            <consortium name="The Broad Institute Genomics Platform"/>
            <consortium name="The Broad Institute Genome Sequencing Center for Infectious Disease"/>
            <person name="Wu L."/>
            <person name="Ma J."/>
        </authorList>
    </citation>
    <scope>NUCLEOTIDE SEQUENCE [LARGE SCALE GENOMIC DNA]</scope>
    <source>
        <strain evidence="3">KCTC 33842</strain>
    </source>
</reference>
<organism evidence="2 3">
    <name type="scientific">Deinococcus taklimakanensis</name>
    <dbReference type="NCBI Taxonomy" id="536443"/>
    <lineage>
        <taxon>Bacteria</taxon>
        <taxon>Thermotogati</taxon>
        <taxon>Deinococcota</taxon>
        <taxon>Deinococci</taxon>
        <taxon>Deinococcales</taxon>
        <taxon>Deinococcaceae</taxon>
        <taxon>Deinococcus</taxon>
    </lineage>
</organism>
<feature type="signal peptide" evidence="1">
    <location>
        <begin position="1"/>
        <end position="20"/>
    </location>
</feature>
<evidence type="ECO:0000256" key="1">
    <source>
        <dbReference type="SAM" id="SignalP"/>
    </source>
</evidence>
<comment type="caution">
    <text evidence="2">The sequence shown here is derived from an EMBL/GenBank/DDBJ whole genome shotgun (WGS) entry which is preliminary data.</text>
</comment>
<keyword evidence="3" id="KW-1185">Reference proteome</keyword>
<feature type="chain" id="PRO_5045890922" evidence="1">
    <location>
        <begin position="21"/>
        <end position="215"/>
    </location>
</feature>
<gene>
    <name evidence="2" type="ORF">ACFSR9_12480</name>
</gene>
<protein>
    <submittedName>
        <fullName evidence="2">Uncharacterized protein</fullName>
    </submittedName>
</protein>
<evidence type="ECO:0000313" key="3">
    <source>
        <dbReference type="Proteomes" id="UP001597475"/>
    </source>
</evidence>
<dbReference type="RefSeq" id="WP_386846271.1">
    <property type="nucleotide sequence ID" value="NZ_JBHUMK010000054.1"/>
</dbReference>
<accession>A0ABW5P5Q7</accession>
<evidence type="ECO:0000313" key="2">
    <source>
        <dbReference type="EMBL" id="MFD2610246.1"/>
    </source>
</evidence>
<keyword evidence="1" id="KW-0732">Signal</keyword>
<dbReference type="Proteomes" id="UP001597475">
    <property type="component" value="Unassembled WGS sequence"/>
</dbReference>